<feature type="non-terminal residue" evidence="1">
    <location>
        <position position="1"/>
    </location>
</feature>
<proteinExistence type="predicted"/>
<accession>A0AAD3HNP9</accession>
<dbReference type="EMBL" id="BMAR01000016">
    <property type="protein sequence ID" value="GFR47045.1"/>
    <property type="molecule type" value="Genomic_DNA"/>
</dbReference>
<keyword evidence="2" id="KW-1185">Reference proteome</keyword>
<protein>
    <submittedName>
        <fullName evidence="1">Uncharacterized protein</fullName>
    </submittedName>
</protein>
<sequence length="158" mass="17546">MASCSASARYFLQSLPTGLSRPTTNRRVAIRRAHRTTAVSQINPAFQPSFATNASHQEAPSSYKRDPELQAALDALFADSIHRGRRRVPHSEVQPHLQRICQLASRLGLDRVHPEWNDGAFQGLLTSQLTGITTDNRCSLSRLTFGRVQPGQLEVQTD</sequence>
<evidence type="ECO:0000313" key="1">
    <source>
        <dbReference type="EMBL" id="GFR47045.1"/>
    </source>
</evidence>
<dbReference type="Proteomes" id="UP001054857">
    <property type="component" value="Unassembled WGS sequence"/>
</dbReference>
<evidence type="ECO:0000313" key="2">
    <source>
        <dbReference type="Proteomes" id="UP001054857"/>
    </source>
</evidence>
<reference evidence="1 2" key="1">
    <citation type="journal article" date="2021" name="Sci. Rep.">
        <title>Genome sequencing of the multicellular alga Astrephomene provides insights into convergent evolution of germ-soma differentiation.</title>
        <authorList>
            <person name="Yamashita S."/>
            <person name="Yamamoto K."/>
            <person name="Matsuzaki R."/>
            <person name="Suzuki S."/>
            <person name="Yamaguchi H."/>
            <person name="Hirooka S."/>
            <person name="Minakuchi Y."/>
            <person name="Miyagishima S."/>
            <person name="Kawachi M."/>
            <person name="Toyoda A."/>
            <person name="Nozaki H."/>
        </authorList>
    </citation>
    <scope>NUCLEOTIDE SEQUENCE [LARGE SCALE GENOMIC DNA]</scope>
    <source>
        <strain evidence="1 2">NIES-4017</strain>
    </source>
</reference>
<gene>
    <name evidence="1" type="ORF">Agub_g8730</name>
</gene>
<dbReference type="AlphaFoldDB" id="A0AAD3HNP9"/>
<comment type="caution">
    <text evidence="1">The sequence shown here is derived from an EMBL/GenBank/DDBJ whole genome shotgun (WGS) entry which is preliminary data.</text>
</comment>
<organism evidence="1 2">
    <name type="scientific">Astrephomene gubernaculifera</name>
    <dbReference type="NCBI Taxonomy" id="47775"/>
    <lineage>
        <taxon>Eukaryota</taxon>
        <taxon>Viridiplantae</taxon>
        <taxon>Chlorophyta</taxon>
        <taxon>core chlorophytes</taxon>
        <taxon>Chlorophyceae</taxon>
        <taxon>CS clade</taxon>
        <taxon>Chlamydomonadales</taxon>
        <taxon>Astrephomenaceae</taxon>
        <taxon>Astrephomene</taxon>
    </lineage>
</organism>
<name>A0AAD3HNP9_9CHLO</name>